<dbReference type="EMBL" id="JNUP01000047">
    <property type="protein sequence ID" value="KGE72813.1"/>
    <property type="molecule type" value="Genomic_DNA"/>
</dbReference>
<dbReference type="PANTHER" id="PTHR45947:SF3">
    <property type="entry name" value="SULFOQUINOVOSYL TRANSFERASE SQD2"/>
    <property type="match status" value="1"/>
</dbReference>
<proteinExistence type="predicted"/>
<evidence type="ECO:0000313" key="2">
    <source>
        <dbReference type="EMBL" id="KGE72813.1"/>
    </source>
</evidence>
<dbReference type="OrthoDB" id="9797829at2"/>
<dbReference type="InterPro" id="IPR050194">
    <property type="entry name" value="Glycosyltransferase_grp1"/>
</dbReference>
<dbReference type="Gene3D" id="3.40.50.2000">
    <property type="entry name" value="Glycogen Phosphorylase B"/>
    <property type="match status" value="2"/>
</dbReference>
<dbReference type="SUPFAM" id="SSF53756">
    <property type="entry name" value="UDP-Glycosyltransferase/glycogen phosphorylase"/>
    <property type="match status" value="1"/>
</dbReference>
<reference evidence="2 3" key="1">
    <citation type="submission" date="2014-05" db="EMBL/GenBank/DDBJ databases">
        <title>De novo Genome Sequence of Spirocheata sp.</title>
        <authorList>
            <person name="Shivani Y."/>
            <person name="Subhash Y."/>
            <person name="Tushar L."/>
            <person name="Sasikala C."/>
            <person name="Ramana C.V."/>
        </authorList>
    </citation>
    <scope>NUCLEOTIDE SEQUENCE [LARGE SCALE GENOMIC DNA]</scope>
    <source>
        <strain evidence="2 3">JC230</strain>
    </source>
</reference>
<comment type="caution">
    <text evidence="2">The sequence shown here is derived from an EMBL/GenBank/DDBJ whole genome shotgun (WGS) entry which is preliminary data.</text>
</comment>
<dbReference type="STRING" id="1480694.DC28_05395"/>
<feature type="domain" description="Glycosyltransferase subfamily 4-like N-terminal" evidence="1">
    <location>
        <begin position="23"/>
        <end position="191"/>
    </location>
</feature>
<dbReference type="RefSeq" id="WP_037546633.1">
    <property type="nucleotide sequence ID" value="NZ_JNUP01000047.1"/>
</dbReference>
<dbReference type="CDD" id="cd03801">
    <property type="entry name" value="GT4_PimA-like"/>
    <property type="match status" value="1"/>
</dbReference>
<organism evidence="2 3">
    <name type="scientific">Spirochaeta lutea</name>
    <dbReference type="NCBI Taxonomy" id="1480694"/>
    <lineage>
        <taxon>Bacteria</taxon>
        <taxon>Pseudomonadati</taxon>
        <taxon>Spirochaetota</taxon>
        <taxon>Spirochaetia</taxon>
        <taxon>Spirochaetales</taxon>
        <taxon>Spirochaetaceae</taxon>
        <taxon>Spirochaeta</taxon>
    </lineage>
</organism>
<sequence length="575" mass="64187">MSLEPRKPLRILMVTTEDPGRQIGGLGEFVRELTQALRHLGHQVKILLLDYTDPSCETEGPPPSGFIDFHVACRPVFPTFTPEGEVLEAGFSLLSRMIPVFQEFCPDIIHCNDRQTYMPFHCMPNVVFSLHLSMPDLSGMALLDDQWMQELKIDRCAAEHATLTLVYSAFSRKRLQNAISPNARAVIMPLGAVPCEAGVLKTKPRSIPRVISFFGRLDSKQKGLDAYLQGVSGFCNRWPDHSEELQFRVYGFGPPPPEDAYPRVSFMGFVHGSAREKAYQEADVVIMPSRYEPFGLVGLEALMHGCLLMAPPGLGMDEYFEPGKNGIAIASTAESVATTLYYVLSNWSALRPLILQGIEDTQKWSWQRAGSEHLRMYKAVLNGLAPNLHLSAQAGLPSLPPQHPTRTELAELLRQLLPWVDNDIPALIWGADWAGDELLDSYPEYTLQVSAEAACLETLQVYHPDVFQIIILGWLEYATDIHTALNQIATSGARTIILGLLRGPRLTGQRWQIESTEEVLTGLPGFTLHHSITLQNMEILILVALQKQHPCTPDFGQTIKKEEALHEVLRIPVRT</sequence>
<keyword evidence="3" id="KW-1185">Reference proteome</keyword>
<dbReference type="PANTHER" id="PTHR45947">
    <property type="entry name" value="SULFOQUINOVOSYL TRANSFERASE SQD2"/>
    <property type="match status" value="1"/>
</dbReference>
<dbReference type="Proteomes" id="UP000029692">
    <property type="component" value="Unassembled WGS sequence"/>
</dbReference>
<gene>
    <name evidence="2" type="ORF">DC28_05395</name>
</gene>
<dbReference type="Pfam" id="PF13439">
    <property type="entry name" value="Glyco_transf_4"/>
    <property type="match status" value="1"/>
</dbReference>
<protein>
    <recommendedName>
        <fullName evidence="1">Glycosyltransferase subfamily 4-like N-terminal domain-containing protein</fullName>
    </recommendedName>
</protein>
<dbReference type="GO" id="GO:0016757">
    <property type="term" value="F:glycosyltransferase activity"/>
    <property type="evidence" value="ECO:0007669"/>
    <property type="project" value="UniProtKB-ARBA"/>
</dbReference>
<evidence type="ECO:0000259" key="1">
    <source>
        <dbReference type="Pfam" id="PF13439"/>
    </source>
</evidence>
<dbReference type="AlphaFoldDB" id="A0A098QZH7"/>
<dbReference type="Pfam" id="PF13692">
    <property type="entry name" value="Glyco_trans_1_4"/>
    <property type="match status" value="1"/>
</dbReference>
<accession>A0A098QZH7</accession>
<name>A0A098QZH7_9SPIO</name>
<evidence type="ECO:0000313" key="3">
    <source>
        <dbReference type="Proteomes" id="UP000029692"/>
    </source>
</evidence>
<dbReference type="InterPro" id="IPR028098">
    <property type="entry name" value="Glyco_trans_4-like_N"/>
</dbReference>
<dbReference type="eggNOG" id="COG0297">
    <property type="taxonomic scope" value="Bacteria"/>
</dbReference>